<protein>
    <recommendedName>
        <fullName evidence="3">NYN domain-containing protein</fullName>
    </recommendedName>
</protein>
<evidence type="ECO:0008006" key="3">
    <source>
        <dbReference type="Google" id="ProtNLM"/>
    </source>
</evidence>
<proteinExistence type="predicted"/>
<evidence type="ECO:0000313" key="1">
    <source>
        <dbReference type="EMBL" id="KAL1189552.1"/>
    </source>
</evidence>
<dbReference type="InterPro" id="IPR024768">
    <property type="entry name" value="Marf1"/>
</dbReference>
<comment type="caution">
    <text evidence="1">The sequence shown here is derived from an EMBL/GenBank/DDBJ whole genome shotgun (WGS) entry which is preliminary data.</text>
</comment>
<dbReference type="Proteomes" id="UP001558713">
    <property type="component" value="Unassembled WGS sequence"/>
</dbReference>
<dbReference type="CDD" id="cd10910">
    <property type="entry name" value="PIN_limkain_b1_N_like"/>
    <property type="match status" value="1"/>
</dbReference>
<dbReference type="AlphaFoldDB" id="A0ABD0Z4I6"/>
<reference evidence="1 2" key="1">
    <citation type="submission" date="2024-04" db="EMBL/GenBank/DDBJ databases">
        <title>Genome assembly C_amara_ONT_v2.</title>
        <authorList>
            <person name="Yant L."/>
            <person name="Moore C."/>
            <person name="Slenker M."/>
        </authorList>
    </citation>
    <scope>NUCLEOTIDE SEQUENCE [LARGE SCALE GENOMIC DNA]</scope>
    <source>
        <tissue evidence="1">Leaf</tissue>
    </source>
</reference>
<gene>
    <name evidence="1" type="ORF">V5N11_035264</name>
</gene>
<evidence type="ECO:0000313" key="2">
    <source>
        <dbReference type="Proteomes" id="UP001558713"/>
    </source>
</evidence>
<keyword evidence="2" id="KW-1185">Reference proteome</keyword>
<sequence>MSDFDVDRNSPFYADPKSLFSMAKTYVLWDVEDCPIPPGLSASDVFINIETFLQKSGHYGSVSIMPCADLDHLKDDFVGIPVSVIASEGNREIRLKRFLLDLFILPIREYHQPLNLMLIVGDINSARKDLDFFEVFRLLKSRSSYKIILAQSPNPSEEKLSLTIDGLREGLSAGQDLLSNKL</sequence>
<name>A0ABD0Z4I6_CARAN</name>
<dbReference type="PANTHER" id="PTHR14379:SF28">
    <property type="entry name" value="EMB|CAB71865.1-RELATED"/>
    <property type="match status" value="1"/>
</dbReference>
<dbReference type="EMBL" id="JBANAX010000893">
    <property type="protein sequence ID" value="KAL1189552.1"/>
    <property type="molecule type" value="Genomic_DNA"/>
</dbReference>
<dbReference type="PANTHER" id="PTHR14379">
    <property type="entry name" value="LIMKAIN B LKAP"/>
    <property type="match status" value="1"/>
</dbReference>
<organism evidence="1 2">
    <name type="scientific">Cardamine amara subsp. amara</name>
    <dbReference type="NCBI Taxonomy" id="228776"/>
    <lineage>
        <taxon>Eukaryota</taxon>
        <taxon>Viridiplantae</taxon>
        <taxon>Streptophyta</taxon>
        <taxon>Embryophyta</taxon>
        <taxon>Tracheophyta</taxon>
        <taxon>Spermatophyta</taxon>
        <taxon>Magnoliopsida</taxon>
        <taxon>eudicotyledons</taxon>
        <taxon>Gunneridae</taxon>
        <taxon>Pentapetalae</taxon>
        <taxon>rosids</taxon>
        <taxon>malvids</taxon>
        <taxon>Brassicales</taxon>
        <taxon>Brassicaceae</taxon>
        <taxon>Cardamineae</taxon>
        <taxon>Cardamine</taxon>
    </lineage>
</organism>
<accession>A0ABD0Z4I6</accession>